<evidence type="ECO:0000256" key="5">
    <source>
        <dbReference type="ARBA" id="ARBA00022737"/>
    </source>
</evidence>
<evidence type="ECO:0000313" key="11">
    <source>
        <dbReference type="EMBL" id="EJD32360.1"/>
    </source>
</evidence>
<dbReference type="Gene3D" id="1.50.40.10">
    <property type="entry name" value="Mitochondrial carrier domain"/>
    <property type="match status" value="1"/>
</dbReference>
<dbReference type="PROSITE" id="PS50920">
    <property type="entry name" value="SOLCAR"/>
    <property type="match status" value="3"/>
</dbReference>
<dbReference type="InterPro" id="IPR023395">
    <property type="entry name" value="MCP_dom_sf"/>
</dbReference>
<keyword evidence="5" id="KW-0677">Repeat</keyword>
<protein>
    <submittedName>
        <fullName evidence="11">Mitochondrial carrier</fullName>
    </submittedName>
</protein>
<evidence type="ECO:0000256" key="4">
    <source>
        <dbReference type="ARBA" id="ARBA00022692"/>
    </source>
</evidence>
<dbReference type="InParanoid" id="J0WKR7"/>
<organism evidence="11 12">
    <name type="scientific">Auricularia subglabra (strain TFB-10046 / SS5)</name>
    <name type="common">White-rot fungus</name>
    <name type="synonym">Auricularia delicata (strain TFB10046)</name>
    <dbReference type="NCBI Taxonomy" id="717982"/>
    <lineage>
        <taxon>Eukaryota</taxon>
        <taxon>Fungi</taxon>
        <taxon>Dikarya</taxon>
        <taxon>Basidiomycota</taxon>
        <taxon>Agaricomycotina</taxon>
        <taxon>Agaricomycetes</taxon>
        <taxon>Auriculariales</taxon>
        <taxon>Auriculariaceae</taxon>
        <taxon>Auricularia</taxon>
    </lineage>
</organism>
<gene>
    <name evidence="11" type="ORF">AURDEDRAFT_118115</name>
</gene>
<dbReference type="GO" id="GO:0031966">
    <property type="term" value="C:mitochondrial membrane"/>
    <property type="evidence" value="ECO:0007669"/>
    <property type="project" value="UniProtKB-SubCell"/>
</dbReference>
<feature type="repeat" description="Solcar" evidence="9">
    <location>
        <begin position="91"/>
        <end position="182"/>
    </location>
</feature>
<evidence type="ECO:0000256" key="10">
    <source>
        <dbReference type="RuleBase" id="RU000488"/>
    </source>
</evidence>
<dbReference type="AlphaFoldDB" id="J0WKR7"/>
<evidence type="ECO:0000313" key="12">
    <source>
        <dbReference type="Proteomes" id="UP000006514"/>
    </source>
</evidence>
<dbReference type="Pfam" id="PF00153">
    <property type="entry name" value="Mito_carr"/>
    <property type="match status" value="3"/>
</dbReference>
<reference evidence="12" key="1">
    <citation type="journal article" date="2012" name="Science">
        <title>The Paleozoic origin of enzymatic lignin decomposition reconstructed from 31 fungal genomes.</title>
        <authorList>
            <person name="Floudas D."/>
            <person name="Binder M."/>
            <person name="Riley R."/>
            <person name="Barry K."/>
            <person name="Blanchette R.A."/>
            <person name="Henrissat B."/>
            <person name="Martinez A.T."/>
            <person name="Otillar R."/>
            <person name="Spatafora J.W."/>
            <person name="Yadav J.S."/>
            <person name="Aerts A."/>
            <person name="Benoit I."/>
            <person name="Boyd A."/>
            <person name="Carlson A."/>
            <person name="Copeland A."/>
            <person name="Coutinho P.M."/>
            <person name="de Vries R.P."/>
            <person name="Ferreira P."/>
            <person name="Findley K."/>
            <person name="Foster B."/>
            <person name="Gaskell J."/>
            <person name="Glotzer D."/>
            <person name="Gorecki P."/>
            <person name="Heitman J."/>
            <person name="Hesse C."/>
            <person name="Hori C."/>
            <person name="Igarashi K."/>
            <person name="Jurgens J.A."/>
            <person name="Kallen N."/>
            <person name="Kersten P."/>
            <person name="Kohler A."/>
            <person name="Kuees U."/>
            <person name="Kumar T.K.A."/>
            <person name="Kuo A."/>
            <person name="LaButti K."/>
            <person name="Larrondo L.F."/>
            <person name="Lindquist E."/>
            <person name="Ling A."/>
            <person name="Lombard V."/>
            <person name="Lucas S."/>
            <person name="Lundell T."/>
            <person name="Martin R."/>
            <person name="McLaughlin D.J."/>
            <person name="Morgenstern I."/>
            <person name="Morin E."/>
            <person name="Murat C."/>
            <person name="Nagy L.G."/>
            <person name="Nolan M."/>
            <person name="Ohm R.A."/>
            <person name="Patyshakuliyeva A."/>
            <person name="Rokas A."/>
            <person name="Ruiz-Duenas F.J."/>
            <person name="Sabat G."/>
            <person name="Salamov A."/>
            <person name="Samejima M."/>
            <person name="Schmutz J."/>
            <person name="Slot J.C."/>
            <person name="St John F."/>
            <person name="Stenlid J."/>
            <person name="Sun H."/>
            <person name="Sun S."/>
            <person name="Syed K."/>
            <person name="Tsang A."/>
            <person name="Wiebenga A."/>
            <person name="Young D."/>
            <person name="Pisabarro A."/>
            <person name="Eastwood D.C."/>
            <person name="Martin F."/>
            <person name="Cullen D."/>
            <person name="Grigoriev I.V."/>
            <person name="Hibbett D.S."/>
        </authorList>
    </citation>
    <scope>NUCLEOTIDE SEQUENCE [LARGE SCALE GENOMIC DNA]</scope>
    <source>
        <strain evidence="12">TFB10046</strain>
    </source>
</reference>
<dbReference type="InterPro" id="IPR018108">
    <property type="entry name" value="MCP_transmembrane"/>
</dbReference>
<dbReference type="PRINTS" id="PR00926">
    <property type="entry name" value="MITOCARRIER"/>
</dbReference>
<sequence length="280" mass="29878">MREYPFYLGGVASAMAASITHPLDLTKVRMQAAHDASMLHSMATTVRTAGVFGLWDGISGTLLRQLSYSLVRFAAYEDFKKRLTAASDKPPSKPQLALAGALAGAAGGLVGNPADVILVRMQGDAARPPAERYGYRNCLDGLWKIVRNEGPAALARGWAPNVVRASLMNASQLDSYDVAKAALLNAGMKDDIKCHSAASFAAGTIATTVCSPADVIKSRIMNASGSTSPLRAIGHALATEGPRFVFRGWLPAWTRLQPTTMLTFVFLERLRAAVDATRDI</sequence>
<dbReference type="eggNOG" id="KOG0759">
    <property type="taxonomic scope" value="Eukaryota"/>
</dbReference>
<dbReference type="GO" id="GO:0055085">
    <property type="term" value="P:transmembrane transport"/>
    <property type="evidence" value="ECO:0007669"/>
    <property type="project" value="InterPro"/>
</dbReference>
<evidence type="ECO:0000256" key="3">
    <source>
        <dbReference type="ARBA" id="ARBA00022448"/>
    </source>
</evidence>
<dbReference type="OMA" id="TTRFGAY"/>
<evidence type="ECO:0000256" key="7">
    <source>
        <dbReference type="ARBA" id="ARBA00023128"/>
    </source>
</evidence>
<dbReference type="OrthoDB" id="448427at2759"/>
<dbReference type="KEGG" id="adl:AURDEDRAFT_118115"/>
<dbReference type="Proteomes" id="UP000006514">
    <property type="component" value="Unassembled WGS sequence"/>
</dbReference>
<keyword evidence="7" id="KW-0496">Mitochondrion</keyword>
<proteinExistence type="inferred from homology"/>
<evidence type="ECO:0000256" key="9">
    <source>
        <dbReference type="PROSITE-ProRule" id="PRU00282"/>
    </source>
</evidence>
<keyword evidence="3 10" id="KW-0813">Transport</keyword>
<feature type="repeat" description="Solcar" evidence="9">
    <location>
        <begin position="190"/>
        <end position="273"/>
    </location>
</feature>
<dbReference type="InterPro" id="IPR002067">
    <property type="entry name" value="MCP"/>
</dbReference>
<dbReference type="SUPFAM" id="SSF103506">
    <property type="entry name" value="Mitochondrial carrier"/>
    <property type="match status" value="1"/>
</dbReference>
<evidence type="ECO:0000256" key="6">
    <source>
        <dbReference type="ARBA" id="ARBA00022989"/>
    </source>
</evidence>
<evidence type="ECO:0000256" key="1">
    <source>
        <dbReference type="ARBA" id="ARBA00004225"/>
    </source>
</evidence>
<name>J0WKR7_AURST</name>
<keyword evidence="8 9" id="KW-0472">Membrane</keyword>
<evidence type="ECO:0000256" key="2">
    <source>
        <dbReference type="ARBA" id="ARBA00006375"/>
    </source>
</evidence>
<keyword evidence="4 9" id="KW-0812">Transmembrane</keyword>
<dbReference type="InterPro" id="IPR050391">
    <property type="entry name" value="Mito_Metabolite_Transporter"/>
</dbReference>
<accession>J0WKR7</accession>
<keyword evidence="12" id="KW-1185">Reference proteome</keyword>
<comment type="similarity">
    <text evidence="2 10">Belongs to the mitochondrial carrier (TC 2.A.29) family.</text>
</comment>
<keyword evidence="6" id="KW-1133">Transmembrane helix</keyword>
<dbReference type="EMBL" id="JH689049">
    <property type="protein sequence ID" value="EJD32360.1"/>
    <property type="molecule type" value="Genomic_DNA"/>
</dbReference>
<feature type="repeat" description="Solcar" evidence="9">
    <location>
        <begin position="4"/>
        <end position="82"/>
    </location>
</feature>
<evidence type="ECO:0000256" key="8">
    <source>
        <dbReference type="ARBA" id="ARBA00023136"/>
    </source>
</evidence>
<comment type="subcellular location">
    <subcellularLocation>
        <location evidence="1">Mitochondrion membrane</location>
        <topology evidence="1">Multi-pass membrane protein</topology>
    </subcellularLocation>
</comment>
<dbReference type="PANTHER" id="PTHR45618">
    <property type="entry name" value="MITOCHONDRIAL DICARBOXYLATE CARRIER-RELATED"/>
    <property type="match status" value="1"/>
</dbReference>